<dbReference type="Gene3D" id="3.60.20.40">
    <property type="match status" value="1"/>
</dbReference>
<dbReference type="PANTHER" id="PTHR43881:SF1">
    <property type="entry name" value="GAMMA-GLUTAMYLTRANSPEPTIDASE (AFU_ORTHOLOGUE AFUA_4G13580)"/>
    <property type="match status" value="1"/>
</dbReference>
<protein>
    <submittedName>
        <fullName evidence="1">Gamma-glutamyltransferase family protein</fullName>
    </submittedName>
</protein>
<proteinExistence type="predicted"/>
<dbReference type="RefSeq" id="WP_224315122.1">
    <property type="nucleotide sequence ID" value="NZ_JAIRBM010000017.1"/>
</dbReference>
<evidence type="ECO:0000313" key="2">
    <source>
        <dbReference type="Proteomes" id="UP000704176"/>
    </source>
</evidence>
<dbReference type="InterPro" id="IPR029055">
    <property type="entry name" value="Ntn_hydrolases_N"/>
</dbReference>
<comment type="caution">
    <text evidence="1">The sequence shown here is derived from an EMBL/GenBank/DDBJ whole genome shotgun (WGS) entry which is preliminary data.</text>
</comment>
<gene>
    <name evidence="1" type="ORF">K9B37_19140</name>
</gene>
<reference evidence="1 2" key="1">
    <citation type="submission" date="2021-09" db="EMBL/GenBank/DDBJ databases">
        <title>The complete genome sequence of a new microorganism.</title>
        <authorList>
            <person name="Zi Z."/>
        </authorList>
    </citation>
    <scope>NUCLEOTIDE SEQUENCE [LARGE SCALE GENOMIC DNA]</scope>
    <source>
        <strain evidence="1 2">WGZ8</strain>
    </source>
</reference>
<dbReference type="Gene3D" id="1.10.246.130">
    <property type="match status" value="1"/>
</dbReference>
<dbReference type="PRINTS" id="PR01210">
    <property type="entry name" value="GGTRANSPTASE"/>
</dbReference>
<sequence>MFTTRPEILGTFGIVTSTHWLASAAGMSMLEKDGNAFDACVASGFVLQVVEPHLVGPAGEVPAVFYSARTGKVEVLCGQGTAPKGATIDHYKREGLSLIPGNGLLATVIPGAFDAWMILLRDHGSLRLRDVLEPAIYYAENGHPLLPRVSDTIKGLKNFFETEWPTSAAVYLPGGNVPEARKLFRNPQLAETWRRVLREAEAKGRNREAEIEAAREAFYKGFVAEAIDRFARDHEIMDQSGARHRGVITADDMASWSASYDTPLTYDYHNYRVNKIRPWGQGPVFLQTLSLLKGFDLQSMGPTSATFLHTVVEAMKLAFADREAYYGDPNFVKVPMDVLLSDAYADERRKLIGDHASRELRPGHVDGFEFQVERAMKALRELSTTDSKVTGGEPTLASMRSARRGDTVHIDVVDRHGNMIAAMPSGGWLQSSPVIPELGFMLNSRAQMFWLESGLPASLEPGKRPRTTLTPTLAEKDGEPYMVFGSPGGDQQEQWQLLLFLRHAHHGLNLQEAIDLPMAHTAHFPSSFYPREQKPGHLAAEETFGAEVLDELRTRGHDIEKMPAWTVGRLVAASRDKDGLLHGAATPRLMQAYAVGR</sequence>
<keyword evidence="2" id="KW-1185">Reference proteome</keyword>
<dbReference type="InterPro" id="IPR043137">
    <property type="entry name" value="GGT_ssub_C"/>
</dbReference>
<dbReference type="InterPro" id="IPR052896">
    <property type="entry name" value="GGT-like_enzyme"/>
</dbReference>
<accession>A0ABS7VS45</accession>
<dbReference type="EMBL" id="JAIRBM010000017">
    <property type="protein sequence ID" value="MBZ6078377.1"/>
    <property type="molecule type" value="Genomic_DNA"/>
</dbReference>
<organism evidence="1 2">
    <name type="scientific">Microvirga puerhi</name>
    <dbReference type="NCBI Taxonomy" id="2876078"/>
    <lineage>
        <taxon>Bacteria</taxon>
        <taxon>Pseudomonadati</taxon>
        <taxon>Pseudomonadota</taxon>
        <taxon>Alphaproteobacteria</taxon>
        <taxon>Hyphomicrobiales</taxon>
        <taxon>Methylobacteriaceae</taxon>
        <taxon>Microvirga</taxon>
    </lineage>
</organism>
<dbReference type="Proteomes" id="UP000704176">
    <property type="component" value="Unassembled WGS sequence"/>
</dbReference>
<dbReference type="PANTHER" id="PTHR43881">
    <property type="entry name" value="GAMMA-GLUTAMYLTRANSPEPTIDASE (AFU_ORTHOLOGUE AFUA_4G13580)"/>
    <property type="match status" value="1"/>
</dbReference>
<dbReference type="Pfam" id="PF01019">
    <property type="entry name" value="G_glu_transpept"/>
    <property type="match status" value="1"/>
</dbReference>
<dbReference type="InterPro" id="IPR043138">
    <property type="entry name" value="GGT_lsub"/>
</dbReference>
<dbReference type="SUPFAM" id="SSF56235">
    <property type="entry name" value="N-terminal nucleophile aminohydrolases (Ntn hydrolases)"/>
    <property type="match status" value="1"/>
</dbReference>
<evidence type="ECO:0000313" key="1">
    <source>
        <dbReference type="EMBL" id="MBZ6078377.1"/>
    </source>
</evidence>
<name>A0ABS7VS45_9HYPH</name>